<dbReference type="SUPFAM" id="SSF54160">
    <property type="entry name" value="Chromo domain-like"/>
    <property type="match status" value="1"/>
</dbReference>
<dbReference type="EMBL" id="CALNXK010000024">
    <property type="protein sequence ID" value="CAH3111758.1"/>
    <property type="molecule type" value="Genomic_DNA"/>
</dbReference>
<dbReference type="CDD" id="cd05162">
    <property type="entry name" value="PWWP"/>
    <property type="match status" value="1"/>
</dbReference>
<feature type="compositionally biased region" description="Basic residues" evidence="9">
    <location>
        <begin position="795"/>
        <end position="804"/>
    </location>
</feature>
<dbReference type="InterPro" id="IPR025995">
    <property type="entry name" value="Tudor-knot"/>
</dbReference>
<dbReference type="SMART" id="SM00501">
    <property type="entry name" value="BRIGHT"/>
    <property type="match status" value="1"/>
</dbReference>
<dbReference type="Gene3D" id="2.30.30.140">
    <property type="match status" value="3"/>
</dbReference>
<feature type="compositionally biased region" description="Low complexity" evidence="9">
    <location>
        <begin position="497"/>
        <end position="513"/>
    </location>
</feature>
<evidence type="ECO:0000313" key="12">
    <source>
        <dbReference type="Proteomes" id="UP001159405"/>
    </source>
</evidence>
<dbReference type="PROSITE" id="PS51011">
    <property type="entry name" value="ARID"/>
    <property type="match status" value="1"/>
</dbReference>
<evidence type="ECO:0000256" key="4">
    <source>
        <dbReference type="ARBA" id="ARBA00022853"/>
    </source>
</evidence>
<feature type="compositionally biased region" description="Low complexity" evidence="9">
    <location>
        <begin position="1060"/>
        <end position="1073"/>
    </location>
</feature>
<dbReference type="Pfam" id="PF11717">
    <property type="entry name" value="Tudor-knot"/>
    <property type="match status" value="1"/>
</dbReference>
<dbReference type="InterPro" id="IPR036431">
    <property type="entry name" value="ARID_dom_sf"/>
</dbReference>
<name>A0ABN8NJG5_9CNID</name>
<dbReference type="CDD" id="cd20390">
    <property type="entry name" value="Tudor_ARID4_rpt2"/>
    <property type="match status" value="1"/>
</dbReference>
<evidence type="ECO:0000256" key="3">
    <source>
        <dbReference type="ARBA" id="ARBA00022843"/>
    </source>
</evidence>
<feature type="compositionally biased region" description="Basic residues" evidence="9">
    <location>
        <begin position="1034"/>
        <end position="1043"/>
    </location>
</feature>
<dbReference type="SUPFAM" id="SSF46774">
    <property type="entry name" value="ARID-like"/>
    <property type="match status" value="1"/>
</dbReference>
<dbReference type="CDD" id="cd16868">
    <property type="entry name" value="ARID_ARID4"/>
    <property type="match status" value="1"/>
</dbReference>
<keyword evidence="3" id="KW-0832">Ubl conjugation</keyword>
<feature type="compositionally biased region" description="Basic and acidic residues" evidence="9">
    <location>
        <begin position="410"/>
        <end position="429"/>
    </location>
</feature>
<dbReference type="SMART" id="SM00333">
    <property type="entry name" value="TUDOR"/>
    <property type="match status" value="2"/>
</dbReference>
<evidence type="ECO:0000256" key="1">
    <source>
        <dbReference type="ARBA" id="ARBA00022499"/>
    </source>
</evidence>
<feature type="compositionally biased region" description="Acidic residues" evidence="9">
    <location>
        <begin position="302"/>
        <end position="312"/>
    </location>
</feature>
<keyword evidence="2" id="KW-0597">Phosphoprotein</keyword>
<dbReference type="InterPro" id="IPR012603">
    <property type="entry name" value="ARID4A/B_PWWP"/>
</dbReference>
<evidence type="ECO:0000313" key="11">
    <source>
        <dbReference type="EMBL" id="CAH3111758.1"/>
    </source>
</evidence>
<evidence type="ECO:0000256" key="8">
    <source>
        <dbReference type="ARBA" id="ARBA00023242"/>
    </source>
</evidence>
<dbReference type="PANTHER" id="PTHR13964:SF27">
    <property type="entry name" value="HAT-TRICK, ISOFORM D"/>
    <property type="match status" value="1"/>
</dbReference>
<gene>
    <name evidence="11" type="ORF">PLOB_00020609</name>
</gene>
<feature type="region of interest" description="Disordered" evidence="9">
    <location>
        <begin position="119"/>
        <end position="172"/>
    </location>
</feature>
<feature type="compositionally biased region" description="Low complexity" evidence="9">
    <location>
        <begin position="657"/>
        <end position="683"/>
    </location>
</feature>
<evidence type="ECO:0000256" key="7">
    <source>
        <dbReference type="ARBA" id="ARBA00023163"/>
    </source>
</evidence>
<dbReference type="InterPro" id="IPR051232">
    <property type="entry name" value="ARID/SWI1_ChromRemod"/>
</dbReference>
<accession>A0ABN8NJG5</accession>
<dbReference type="Proteomes" id="UP001159405">
    <property type="component" value="Unassembled WGS sequence"/>
</dbReference>
<evidence type="ECO:0000256" key="5">
    <source>
        <dbReference type="ARBA" id="ARBA00023015"/>
    </source>
</evidence>
<feature type="compositionally biased region" description="Polar residues" evidence="9">
    <location>
        <begin position="843"/>
        <end position="881"/>
    </location>
</feature>
<dbReference type="Pfam" id="PF01388">
    <property type="entry name" value="ARID"/>
    <property type="match status" value="1"/>
</dbReference>
<feature type="region of interest" description="Disordered" evidence="9">
    <location>
        <begin position="588"/>
        <end position="987"/>
    </location>
</feature>
<sequence length="1082" mass="120335">MAQSSEEPPFLTVGTDVSAKYRGAFCEASVKVVKKLVKCKITIAKTNASLTVNDDCVKGSLKVGAVVEAKTPEGVMEGVITKLTDASVYTVVFDDGDERTLRRTSLCLKGERHFNESETLDHLPLTDPENFGTPVVQDGKKRKKRRLSQATSLDDSETERDEQSGTAPAPSKKKCLFDDSIVGKVVVVESGSKRRNMWFPALGVNPSKNEVDLIKSKDKCLVRSFKDGKYHVINVKDTKDFSKDQDPVHAVLKGENRKLKAAVERAITYQGTGRIPGIWEENASDVIVNEDSEEDSKRLQSSEDESSVDEDDEKKAFKEKLYTFMKEKGTPISRPPVLGNQDLDLHRLYKIVQEHGGMEKVSTEQSLWRKIYRQMDIPVVPPSASHHIKMAYKKYLYPFEVHEKETLKPSVKEEVIERNSRDKNIKPESPESPPDSSDEKHLECLEPSLDIDEDHEEVIVKKQSTRIKEMKRQQSRDLENSMLSESQTKSPEEDVSVDVVNSPESSSDVSEPQSDSKSDIPVDENTFEVGDKIQVKYGRGRNHRLYDAKIIHIDSEANEGTLYCIHYAGWNNRYDEWIKPEKIAGWGTRQTRNRTGNVGKVQDSKATPKPMTRPTAKPAGRRSSKAAAVVPAPVKEVNTKQSPASNITKNSSKRPCSPSTRSGSLSPSLGKSSKTSSGRGTARTRSERNSLTETSNGLDEVKSPLSRRRQKSATPEPSSLEQQHKPVDLVNHIQPIPEAVPEETDKKTAEEKNNSVPSGNIEENHNSPAPCENGVLCEVPDAELKSEQSSNNSSGKRKDKHKRVVNGLVRSLRSPETVVKDSEDTKGLCPEPKKIKLEHESTMQDTEVAQIMSDGTSISTPSQPPQTKGTPTAVETVSNSSEEMKPSVVNDALASSSGQCGNHEEKVNAPVENNSMDSNVKSSEHDKKEKDCKMEKKNAEHHHRKHKKRKEKKKHRHASGNDSTGSDAPGSPMYNQPLGVFPSPRRPRISFDMDLEEIKAKEDGCERIKLLQDKINEMRKVYSNLKAEVASIDRKRKRLKKKREATESIEGQDVHKSLQSSSSSSSSSHAVPSPSVPPVECR</sequence>
<comment type="caution">
    <text evidence="11">The sequence shown here is derived from an EMBL/GenBank/DDBJ whole genome shotgun (WGS) entry which is preliminary data.</text>
</comment>
<keyword evidence="1" id="KW-1017">Isopeptide bond</keyword>
<proteinExistence type="predicted"/>
<dbReference type="PANTHER" id="PTHR13964">
    <property type="entry name" value="RBP-RELATED"/>
    <property type="match status" value="1"/>
</dbReference>
<feature type="region of interest" description="Disordered" evidence="9">
    <location>
        <begin position="463"/>
        <end position="525"/>
    </location>
</feature>
<dbReference type="SUPFAM" id="SSF63748">
    <property type="entry name" value="Tudor/PWWP/MBT"/>
    <property type="match status" value="1"/>
</dbReference>
<organism evidence="11 12">
    <name type="scientific">Porites lobata</name>
    <dbReference type="NCBI Taxonomy" id="104759"/>
    <lineage>
        <taxon>Eukaryota</taxon>
        <taxon>Metazoa</taxon>
        <taxon>Cnidaria</taxon>
        <taxon>Anthozoa</taxon>
        <taxon>Hexacorallia</taxon>
        <taxon>Scleractinia</taxon>
        <taxon>Fungiina</taxon>
        <taxon>Poritidae</taxon>
        <taxon>Porites</taxon>
    </lineage>
</organism>
<feature type="compositionally biased region" description="Basic and acidic residues" evidence="9">
    <location>
        <begin position="466"/>
        <end position="479"/>
    </location>
</feature>
<dbReference type="InterPro" id="IPR016197">
    <property type="entry name" value="Chromo-like_dom_sf"/>
</dbReference>
<keyword evidence="5" id="KW-0805">Transcription regulation</keyword>
<dbReference type="SMART" id="SM01014">
    <property type="entry name" value="ARID"/>
    <property type="match status" value="1"/>
</dbReference>
<keyword evidence="8" id="KW-0539">Nucleus</keyword>
<dbReference type="InterPro" id="IPR002999">
    <property type="entry name" value="Tudor"/>
</dbReference>
<evidence type="ECO:0000259" key="10">
    <source>
        <dbReference type="PROSITE" id="PS51011"/>
    </source>
</evidence>
<feature type="compositionally biased region" description="Polar residues" evidence="9">
    <location>
        <begin position="712"/>
        <end position="721"/>
    </location>
</feature>
<dbReference type="Pfam" id="PF08169">
    <property type="entry name" value="RBB1NT"/>
    <property type="match status" value="1"/>
</dbReference>
<feature type="region of interest" description="Disordered" evidence="9">
    <location>
        <begin position="410"/>
        <end position="441"/>
    </location>
</feature>
<feature type="compositionally biased region" description="Polar residues" evidence="9">
    <location>
        <begin position="639"/>
        <end position="654"/>
    </location>
</feature>
<feature type="compositionally biased region" description="Basic and acidic residues" evidence="9">
    <location>
        <begin position="922"/>
        <end position="938"/>
    </location>
</feature>
<evidence type="ECO:0000256" key="9">
    <source>
        <dbReference type="SAM" id="MobiDB-lite"/>
    </source>
</evidence>
<protein>
    <recommendedName>
        <fullName evidence="10">ARID domain-containing protein</fullName>
    </recommendedName>
</protein>
<evidence type="ECO:0000256" key="2">
    <source>
        <dbReference type="ARBA" id="ARBA00022553"/>
    </source>
</evidence>
<dbReference type="Gene3D" id="1.10.150.60">
    <property type="entry name" value="ARID DNA-binding domain"/>
    <property type="match status" value="1"/>
</dbReference>
<keyword evidence="12" id="KW-1185">Reference proteome</keyword>
<feature type="region of interest" description="Disordered" evidence="9">
    <location>
        <begin position="1034"/>
        <end position="1082"/>
    </location>
</feature>
<evidence type="ECO:0000256" key="6">
    <source>
        <dbReference type="ARBA" id="ARBA00023125"/>
    </source>
</evidence>
<feature type="region of interest" description="Disordered" evidence="9">
    <location>
        <begin position="287"/>
        <end position="313"/>
    </location>
</feature>
<feature type="compositionally biased region" description="Basic residues" evidence="9">
    <location>
        <begin position="939"/>
        <end position="958"/>
    </location>
</feature>
<feature type="compositionally biased region" description="Basic and acidic residues" evidence="9">
    <location>
        <begin position="818"/>
        <end position="842"/>
    </location>
</feature>
<dbReference type="InterPro" id="IPR001606">
    <property type="entry name" value="ARID_dom"/>
</dbReference>
<keyword evidence="4" id="KW-0156">Chromatin regulator</keyword>
<feature type="compositionally biased region" description="Basic and acidic residues" evidence="9">
    <location>
        <begin position="743"/>
        <end position="753"/>
    </location>
</feature>
<keyword evidence="7" id="KW-0804">Transcription</keyword>
<feature type="domain" description="ARID" evidence="10">
    <location>
        <begin position="311"/>
        <end position="404"/>
    </location>
</feature>
<reference evidence="11 12" key="1">
    <citation type="submission" date="2022-05" db="EMBL/GenBank/DDBJ databases">
        <authorList>
            <consortium name="Genoscope - CEA"/>
            <person name="William W."/>
        </authorList>
    </citation>
    <scope>NUCLEOTIDE SEQUENCE [LARGE SCALE GENOMIC DNA]</scope>
</reference>
<feature type="compositionally biased region" description="Low complexity" evidence="9">
    <location>
        <begin position="625"/>
        <end position="636"/>
    </location>
</feature>
<feature type="compositionally biased region" description="Polar residues" evidence="9">
    <location>
        <begin position="911"/>
        <end position="921"/>
    </location>
</feature>
<keyword evidence="6" id="KW-0238">DNA-binding</keyword>